<name>A0A811P7U3_9POAL</name>
<gene>
    <name evidence="7" type="ORF">NCGR_LOCUS25621</name>
</gene>
<dbReference type="GO" id="GO:0005524">
    <property type="term" value="F:ATP binding"/>
    <property type="evidence" value="ECO:0007669"/>
    <property type="project" value="InterPro"/>
</dbReference>
<evidence type="ECO:0000256" key="2">
    <source>
        <dbReference type="ARBA" id="ARBA00022692"/>
    </source>
</evidence>
<comment type="subcellular location">
    <subcellularLocation>
        <location evidence="1">Membrane</location>
        <topology evidence="1">Multi-pass membrane protein</topology>
    </subcellularLocation>
</comment>
<organism evidence="7 8">
    <name type="scientific">Miscanthus lutarioriparius</name>
    <dbReference type="NCBI Taxonomy" id="422564"/>
    <lineage>
        <taxon>Eukaryota</taxon>
        <taxon>Viridiplantae</taxon>
        <taxon>Streptophyta</taxon>
        <taxon>Embryophyta</taxon>
        <taxon>Tracheophyta</taxon>
        <taxon>Spermatophyta</taxon>
        <taxon>Magnoliopsida</taxon>
        <taxon>Liliopsida</taxon>
        <taxon>Poales</taxon>
        <taxon>Poaceae</taxon>
        <taxon>PACMAD clade</taxon>
        <taxon>Panicoideae</taxon>
        <taxon>Andropogonodae</taxon>
        <taxon>Andropogoneae</taxon>
        <taxon>Saccharinae</taxon>
        <taxon>Miscanthus</taxon>
    </lineage>
</organism>
<protein>
    <recommendedName>
        <fullName evidence="6">ABC transmembrane type-1 domain-containing protein</fullName>
    </recommendedName>
</protein>
<dbReference type="PROSITE" id="PS50929">
    <property type="entry name" value="ABC_TM1F"/>
    <property type="match status" value="1"/>
</dbReference>
<keyword evidence="3 5" id="KW-1133">Transmembrane helix</keyword>
<dbReference type="SUPFAM" id="SSF90123">
    <property type="entry name" value="ABC transporter transmembrane region"/>
    <property type="match status" value="1"/>
</dbReference>
<dbReference type="Gene3D" id="1.20.1560.10">
    <property type="entry name" value="ABC transporter type 1, transmembrane domain"/>
    <property type="match status" value="1"/>
</dbReference>
<evidence type="ECO:0000313" key="7">
    <source>
        <dbReference type="EMBL" id="CAD6238384.1"/>
    </source>
</evidence>
<keyword evidence="2 5" id="KW-0812">Transmembrane</keyword>
<comment type="caution">
    <text evidence="7">The sequence shown here is derived from an EMBL/GenBank/DDBJ whole genome shotgun (WGS) entry which is preliminary data.</text>
</comment>
<dbReference type="InterPro" id="IPR011527">
    <property type="entry name" value="ABC1_TM_dom"/>
</dbReference>
<evidence type="ECO:0000313" key="8">
    <source>
        <dbReference type="Proteomes" id="UP000604825"/>
    </source>
</evidence>
<dbReference type="AlphaFoldDB" id="A0A811P7U3"/>
<dbReference type="GO" id="GO:0005886">
    <property type="term" value="C:plasma membrane"/>
    <property type="evidence" value="ECO:0007669"/>
    <property type="project" value="TreeGrafter"/>
</dbReference>
<feature type="transmembrane region" description="Helical" evidence="5">
    <location>
        <begin position="49"/>
        <end position="72"/>
    </location>
</feature>
<evidence type="ECO:0000256" key="1">
    <source>
        <dbReference type="ARBA" id="ARBA00004141"/>
    </source>
</evidence>
<dbReference type="InterPro" id="IPR036640">
    <property type="entry name" value="ABC1_TM_sf"/>
</dbReference>
<dbReference type="GO" id="GO:0140359">
    <property type="term" value="F:ABC-type transporter activity"/>
    <property type="evidence" value="ECO:0007669"/>
    <property type="project" value="InterPro"/>
</dbReference>
<dbReference type="OrthoDB" id="687106at2759"/>
<keyword evidence="8" id="KW-1185">Reference proteome</keyword>
<evidence type="ECO:0000256" key="5">
    <source>
        <dbReference type="SAM" id="Phobius"/>
    </source>
</evidence>
<dbReference type="InterPro" id="IPR039421">
    <property type="entry name" value="Type_1_exporter"/>
</dbReference>
<evidence type="ECO:0000256" key="3">
    <source>
        <dbReference type="ARBA" id="ARBA00022989"/>
    </source>
</evidence>
<feature type="domain" description="ABC transmembrane type-1" evidence="6">
    <location>
        <begin position="1"/>
        <end position="91"/>
    </location>
</feature>
<dbReference type="PANTHER" id="PTHR24222:SF57">
    <property type="entry name" value="ABC TRANSMEMBRANE TYPE-1 DOMAIN-CONTAINING PROTEIN"/>
    <property type="match status" value="1"/>
</dbReference>
<dbReference type="Proteomes" id="UP000604825">
    <property type="component" value="Unassembled WGS sequence"/>
</dbReference>
<sequence>MEMSTGQVVERMSADTLLVEDAIGEKVGKTIQLLSTCVGGFAIAFVRGWYLALVMLSSIPPVAVAFACVSIFRARLSSRMQAKYGDAAKCC</sequence>
<dbReference type="Pfam" id="PF00664">
    <property type="entry name" value="ABC_membrane"/>
    <property type="match status" value="1"/>
</dbReference>
<evidence type="ECO:0000256" key="4">
    <source>
        <dbReference type="ARBA" id="ARBA00023136"/>
    </source>
</evidence>
<accession>A0A811P7U3</accession>
<keyword evidence="4 5" id="KW-0472">Membrane</keyword>
<dbReference type="PANTHER" id="PTHR24222">
    <property type="entry name" value="ABC TRANSPORTER B FAMILY"/>
    <property type="match status" value="1"/>
</dbReference>
<proteinExistence type="predicted"/>
<reference evidence="7" key="1">
    <citation type="submission" date="2020-10" db="EMBL/GenBank/DDBJ databases">
        <authorList>
            <person name="Han B."/>
            <person name="Lu T."/>
            <person name="Zhao Q."/>
            <person name="Huang X."/>
            <person name="Zhao Y."/>
        </authorList>
    </citation>
    <scope>NUCLEOTIDE SEQUENCE</scope>
</reference>
<dbReference type="EMBL" id="CAJGYO010000006">
    <property type="protein sequence ID" value="CAD6238384.1"/>
    <property type="molecule type" value="Genomic_DNA"/>
</dbReference>
<evidence type="ECO:0000259" key="6">
    <source>
        <dbReference type="PROSITE" id="PS50929"/>
    </source>
</evidence>